<evidence type="ECO:0000256" key="5">
    <source>
        <dbReference type="ARBA" id="ARBA00023235"/>
    </source>
</evidence>
<dbReference type="Gene3D" id="1.10.1390.10">
    <property type="match status" value="1"/>
</dbReference>
<dbReference type="UniPathway" id="UPA00138"/>
<dbReference type="PANTHER" id="PTHR11469">
    <property type="entry name" value="GLUCOSE-6-PHOSPHATE ISOMERASE"/>
    <property type="match status" value="1"/>
</dbReference>
<keyword evidence="5 7" id="KW-0413">Isomerase</keyword>
<dbReference type="Proteomes" id="UP000293671">
    <property type="component" value="Unassembled WGS sequence"/>
</dbReference>
<proteinExistence type="inferred from homology"/>
<dbReference type="PANTHER" id="PTHR11469:SF1">
    <property type="entry name" value="GLUCOSE-6-PHOSPHATE ISOMERASE"/>
    <property type="match status" value="1"/>
</dbReference>
<dbReference type="PROSITE" id="PS00174">
    <property type="entry name" value="P_GLUCOSE_ISOMERASE_2"/>
    <property type="match status" value="1"/>
</dbReference>
<evidence type="ECO:0000256" key="2">
    <source>
        <dbReference type="ARBA" id="ARBA00006604"/>
    </source>
</evidence>
<dbReference type="InterPro" id="IPR035482">
    <property type="entry name" value="SIS_PGI_2"/>
</dbReference>
<dbReference type="EMBL" id="SHKP01000010">
    <property type="protein sequence ID" value="RZT91915.1"/>
    <property type="molecule type" value="Genomic_DNA"/>
</dbReference>
<organism evidence="9 10">
    <name type="scientific">Rivibacter subsaxonicus</name>
    <dbReference type="NCBI Taxonomy" id="457575"/>
    <lineage>
        <taxon>Bacteria</taxon>
        <taxon>Pseudomonadati</taxon>
        <taxon>Pseudomonadota</taxon>
        <taxon>Betaproteobacteria</taxon>
        <taxon>Burkholderiales</taxon>
        <taxon>Rivibacter</taxon>
    </lineage>
</organism>
<dbReference type="SUPFAM" id="SSF53697">
    <property type="entry name" value="SIS domain"/>
    <property type="match status" value="1"/>
</dbReference>
<dbReference type="GO" id="GO:0006094">
    <property type="term" value="P:gluconeogenesis"/>
    <property type="evidence" value="ECO:0007669"/>
    <property type="project" value="UniProtKB-UniRule"/>
</dbReference>
<accession>A0A4Q7V6H1</accession>
<dbReference type="PROSITE" id="PS00765">
    <property type="entry name" value="P_GLUCOSE_ISOMERASE_1"/>
    <property type="match status" value="1"/>
</dbReference>
<dbReference type="InterPro" id="IPR046348">
    <property type="entry name" value="SIS_dom_sf"/>
</dbReference>
<evidence type="ECO:0000256" key="8">
    <source>
        <dbReference type="RuleBase" id="RU000612"/>
    </source>
</evidence>
<comment type="similarity">
    <text evidence="2 7 8">Belongs to the GPI family.</text>
</comment>
<name>A0A4Q7V6H1_9BURK</name>
<evidence type="ECO:0000313" key="9">
    <source>
        <dbReference type="EMBL" id="RZT91915.1"/>
    </source>
</evidence>
<comment type="function">
    <text evidence="7">Catalyzes the reversible isomerization of glucose-6-phosphate to fructose-6-phosphate.</text>
</comment>
<evidence type="ECO:0000256" key="1">
    <source>
        <dbReference type="ARBA" id="ARBA00004926"/>
    </source>
</evidence>
<dbReference type="OrthoDB" id="140919at2"/>
<dbReference type="Pfam" id="PF00342">
    <property type="entry name" value="PGI"/>
    <property type="match status" value="1"/>
</dbReference>
<dbReference type="UniPathway" id="UPA00109">
    <property type="reaction ID" value="UER00181"/>
</dbReference>
<evidence type="ECO:0000256" key="3">
    <source>
        <dbReference type="ARBA" id="ARBA00022432"/>
    </source>
</evidence>
<feature type="active site" evidence="7">
    <location>
        <position position="519"/>
    </location>
</feature>
<dbReference type="PROSITE" id="PS51463">
    <property type="entry name" value="P_GLUCOSE_ISOMERASE_3"/>
    <property type="match status" value="1"/>
</dbReference>
<dbReference type="GO" id="GO:0048029">
    <property type="term" value="F:monosaccharide binding"/>
    <property type="evidence" value="ECO:0007669"/>
    <property type="project" value="TreeGrafter"/>
</dbReference>
<protein>
    <recommendedName>
        <fullName evidence="7">Glucose-6-phosphate isomerase</fullName>
        <shortName evidence="7">GPI</shortName>
        <ecNumber evidence="7">5.3.1.9</ecNumber>
    </recommendedName>
    <alternativeName>
        <fullName evidence="7">Phosphoglucose isomerase</fullName>
        <shortName evidence="7">PGI</shortName>
    </alternativeName>
    <alternativeName>
        <fullName evidence="7">Phosphohexose isomerase</fullName>
        <shortName evidence="7">PHI</shortName>
    </alternativeName>
</protein>
<dbReference type="GO" id="GO:0097367">
    <property type="term" value="F:carbohydrate derivative binding"/>
    <property type="evidence" value="ECO:0007669"/>
    <property type="project" value="InterPro"/>
</dbReference>
<dbReference type="InterPro" id="IPR023096">
    <property type="entry name" value="G6P_Isomerase_C"/>
</dbReference>
<dbReference type="GO" id="GO:0051156">
    <property type="term" value="P:glucose 6-phosphate metabolic process"/>
    <property type="evidence" value="ECO:0007669"/>
    <property type="project" value="TreeGrafter"/>
</dbReference>
<evidence type="ECO:0000256" key="7">
    <source>
        <dbReference type="HAMAP-Rule" id="MF_00473"/>
    </source>
</evidence>
<dbReference type="GO" id="GO:0006096">
    <property type="term" value="P:glycolytic process"/>
    <property type="evidence" value="ECO:0007669"/>
    <property type="project" value="UniProtKB-UniRule"/>
</dbReference>
<feature type="active site" evidence="7">
    <location>
        <position position="391"/>
    </location>
</feature>
<keyword evidence="3 7" id="KW-0312">Gluconeogenesis</keyword>
<comment type="subcellular location">
    <subcellularLocation>
        <location evidence="7">Cytoplasm</location>
    </subcellularLocation>
</comment>
<dbReference type="CDD" id="cd05016">
    <property type="entry name" value="SIS_PGI_2"/>
    <property type="match status" value="1"/>
</dbReference>
<comment type="pathway">
    <text evidence="1 7 8">Carbohydrate degradation; glycolysis; D-glyceraldehyde 3-phosphate and glycerone phosphate from D-glucose: step 2/4.</text>
</comment>
<dbReference type="InterPro" id="IPR018189">
    <property type="entry name" value="Phosphoglucose_isomerase_CS"/>
</dbReference>
<dbReference type="InterPro" id="IPR035476">
    <property type="entry name" value="SIS_PGI_1"/>
</dbReference>
<dbReference type="AlphaFoldDB" id="A0A4Q7V6H1"/>
<comment type="caution">
    <text evidence="9">The sequence shown here is derived from an EMBL/GenBank/DDBJ whole genome shotgun (WGS) entry which is preliminary data.</text>
</comment>
<gene>
    <name evidence="7" type="primary">pgi</name>
    <name evidence="9" type="ORF">EV670_3591</name>
</gene>
<feature type="active site" description="Proton donor" evidence="7">
    <location>
        <position position="360"/>
    </location>
</feature>
<keyword evidence="4 7" id="KW-0324">Glycolysis</keyword>
<dbReference type="InterPro" id="IPR001672">
    <property type="entry name" value="G6P_Isomerase"/>
</dbReference>
<dbReference type="HAMAP" id="MF_00473">
    <property type="entry name" value="G6P_isomerase"/>
    <property type="match status" value="1"/>
</dbReference>
<dbReference type="NCBIfam" id="NF001211">
    <property type="entry name" value="PRK00179.1"/>
    <property type="match status" value="1"/>
</dbReference>
<keyword evidence="10" id="KW-1185">Reference proteome</keyword>
<dbReference type="Gene3D" id="3.40.50.10490">
    <property type="entry name" value="Glucose-6-phosphate isomerase like protein, domain 1"/>
    <property type="match status" value="2"/>
</dbReference>
<evidence type="ECO:0000256" key="6">
    <source>
        <dbReference type="ARBA" id="ARBA00029321"/>
    </source>
</evidence>
<dbReference type="GO" id="GO:0004347">
    <property type="term" value="F:glucose-6-phosphate isomerase activity"/>
    <property type="evidence" value="ECO:0007669"/>
    <property type="project" value="UniProtKB-UniRule"/>
</dbReference>
<evidence type="ECO:0000313" key="10">
    <source>
        <dbReference type="Proteomes" id="UP000293671"/>
    </source>
</evidence>
<reference evidence="9 10" key="1">
    <citation type="submission" date="2019-02" db="EMBL/GenBank/DDBJ databases">
        <title>Genomic Encyclopedia of Type Strains, Phase IV (KMG-IV): sequencing the most valuable type-strain genomes for metagenomic binning, comparative biology and taxonomic classification.</title>
        <authorList>
            <person name="Goeker M."/>
        </authorList>
    </citation>
    <scope>NUCLEOTIDE SEQUENCE [LARGE SCALE GENOMIC DNA]</scope>
    <source>
        <strain evidence="9 10">DSM 19570</strain>
    </source>
</reference>
<keyword evidence="7" id="KW-0963">Cytoplasm</keyword>
<comment type="pathway">
    <text evidence="7">Carbohydrate biosynthesis; gluconeogenesis.</text>
</comment>
<evidence type="ECO:0000256" key="4">
    <source>
        <dbReference type="ARBA" id="ARBA00023152"/>
    </source>
</evidence>
<dbReference type="CDD" id="cd05015">
    <property type="entry name" value="SIS_PGI_1"/>
    <property type="match status" value="1"/>
</dbReference>
<dbReference type="RefSeq" id="WP_130434730.1">
    <property type="nucleotide sequence ID" value="NZ_SHKP01000010.1"/>
</dbReference>
<dbReference type="EC" id="5.3.1.9" evidence="7"/>
<dbReference type="GO" id="GO:0005829">
    <property type="term" value="C:cytosol"/>
    <property type="evidence" value="ECO:0007669"/>
    <property type="project" value="TreeGrafter"/>
</dbReference>
<comment type="catalytic activity">
    <reaction evidence="6 7 8">
        <text>alpha-D-glucose 6-phosphate = beta-D-fructose 6-phosphate</text>
        <dbReference type="Rhea" id="RHEA:11816"/>
        <dbReference type="ChEBI" id="CHEBI:57634"/>
        <dbReference type="ChEBI" id="CHEBI:58225"/>
        <dbReference type="EC" id="5.3.1.9"/>
    </reaction>
</comment>
<dbReference type="PRINTS" id="PR00662">
    <property type="entry name" value="G6PISOMERASE"/>
</dbReference>
<sequence>MIFETHPPLRAHRAAVWQSLREHFAATGSAPMSALFDADAQRFERFSLEAAGLFLDYSKNRLDERALSLLIALADASGLPAKRAALFDGATINLTEGRAALHTALRAPAAIAAESVGEPGAAEIAAVRARCADFAGRVRSGAWRGHTGERITDVVNLGIGGSDLGPRMVVDALRPFCVELPRLHFVANIDGAELDDVLQRLDPATTLFIVASKTFTTIETLTNARSARRWLLASGASQADVARHFVAVSTNAQAVAEFGIAAENMFGFWDWVGGRYSLWSAIGLPIMIAIGPARFDELLAGAHAMDEHFRHAPAHANMPVLLALVGIWYRNFGATASHAVIPYSQHLQRLPAYLQQLEMESNGKSVSIDGEVLAHASCPVVWGEPGTNGQHAFFQLLHQGSDLIPIDFIAAVEASHGLHEHQRLLLANCIAQGSALMHGKDEGTVRTELAAQGLDANTIERVARHRGFAGNRPSNTLLLKKLDPPALGALIALYEHKVFVQSVVWNVNAFDQFGVELGKVVARRIDDALRAGSVPQGLDGSTSGLMARVLERQG</sequence>